<evidence type="ECO:0000313" key="2">
    <source>
        <dbReference type="EMBL" id="VVC93830.1"/>
    </source>
</evidence>
<dbReference type="Proteomes" id="UP000324832">
    <property type="component" value="Unassembled WGS sequence"/>
</dbReference>
<feature type="compositionally biased region" description="Basic and acidic residues" evidence="1">
    <location>
        <begin position="139"/>
        <end position="152"/>
    </location>
</feature>
<evidence type="ECO:0000313" key="3">
    <source>
        <dbReference type="Proteomes" id="UP000324832"/>
    </source>
</evidence>
<name>A0A5E4Q7W5_9NEOP</name>
<protein>
    <submittedName>
        <fullName evidence="2">Uncharacterized protein</fullName>
    </submittedName>
</protein>
<dbReference type="EMBL" id="FZQP02001782">
    <property type="protein sequence ID" value="VVC93830.1"/>
    <property type="molecule type" value="Genomic_DNA"/>
</dbReference>
<sequence length="185" mass="20286">MYILGQSSCSSYVEVGYGGATAAAWRGAVVGGRGEGGGGGRPAGVHRRVRRPWFIPCPALTTTARVPRQPRAVSRPTADHTHPATMRSPAHLLTALVSLALLATRDARYSQPGRTGLRAQRAQQAHHRHPATTVPAAHTDYRREGPADHEHGAQGVRSGVPPSFPREPQQRRTQRRRRRNRRARR</sequence>
<reference evidence="2 3" key="1">
    <citation type="submission" date="2017-07" db="EMBL/GenBank/DDBJ databases">
        <authorList>
            <person name="Talla V."/>
            <person name="Backstrom N."/>
        </authorList>
    </citation>
    <scope>NUCLEOTIDE SEQUENCE [LARGE SCALE GENOMIC DNA]</scope>
</reference>
<dbReference type="AlphaFoldDB" id="A0A5E4Q7W5"/>
<gene>
    <name evidence="2" type="ORF">LSINAPIS_LOCUS5936</name>
</gene>
<keyword evidence="3" id="KW-1185">Reference proteome</keyword>
<organism evidence="2 3">
    <name type="scientific">Leptidea sinapis</name>
    <dbReference type="NCBI Taxonomy" id="189913"/>
    <lineage>
        <taxon>Eukaryota</taxon>
        <taxon>Metazoa</taxon>
        <taxon>Ecdysozoa</taxon>
        <taxon>Arthropoda</taxon>
        <taxon>Hexapoda</taxon>
        <taxon>Insecta</taxon>
        <taxon>Pterygota</taxon>
        <taxon>Neoptera</taxon>
        <taxon>Endopterygota</taxon>
        <taxon>Lepidoptera</taxon>
        <taxon>Glossata</taxon>
        <taxon>Ditrysia</taxon>
        <taxon>Papilionoidea</taxon>
        <taxon>Pieridae</taxon>
        <taxon>Dismorphiinae</taxon>
        <taxon>Leptidea</taxon>
    </lineage>
</organism>
<feature type="region of interest" description="Disordered" evidence="1">
    <location>
        <begin position="110"/>
        <end position="185"/>
    </location>
</feature>
<feature type="compositionally biased region" description="Basic residues" evidence="1">
    <location>
        <begin position="172"/>
        <end position="185"/>
    </location>
</feature>
<accession>A0A5E4Q7W5</accession>
<evidence type="ECO:0000256" key="1">
    <source>
        <dbReference type="SAM" id="MobiDB-lite"/>
    </source>
</evidence>
<proteinExistence type="predicted"/>